<dbReference type="PANTHER" id="PTHR24198">
    <property type="entry name" value="ANKYRIN REPEAT AND PROTEIN KINASE DOMAIN-CONTAINING PROTEIN"/>
    <property type="match status" value="1"/>
</dbReference>
<dbReference type="GO" id="GO:0044231">
    <property type="term" value="C:host cell presynaptic membrane"/>
    <property type="evidence" value="ECO:0007669"/>
    <property type="project" value="UniProtKB-KW"/>
</dbReference>
<keyword evidence="5" id="KW-0638">Presynaptic neurotoxin</keyword>
<evidence type="ECO:0000256" key="6">
    <source>
        <dbReference type="ARBA" id="ARBA00023043"/>
    </source>
</evidence>
<dbReference type="AlphaFoldDB" id="A0A131XTD2"/>
<dbReference type="InterPro" id="IPR002110">
    <property type="entry name" value="Ankyrin_rpt"/>
</dbReference>
<evidence type="ECO:0000256" key="9">
    <source>
        <dbReference type="ARBA" id="ARBA00049657"/>
    </source>
</evidence>
<keyword evidence="5" id="KW-0528">Neurotoxin</keyword>
<evidence type="ECO:0000256" key="3">
    <source>
        <dbReference type="ARBA" id="ARBA00022537"/>
    </source>
</evidence>
<keyword evidence="2" id="KW-0268">Exocytosis</keyword>
<evidence type="ECO:0000256" key="5">
    <source>
        <dbReference type="ARBA" id="ARBA00023028"/>
    </source>
</evidence>
<evidence type="ECO:0000256" key="10">
    <source>
        <dbReference type="ARBA" id="ARBA00049715"/>
    </source>
</evidence>
<evidence type="ECO:0000256" key="1">
    <source>
        <dbReference type="ARBA" id="ARBA00004175"/>
    </source>
</evidence>
<dbReference type="SMART" id="SM00248">
    <property type="entry name" value="ANK"/>
    <property type="match status" value="6"/>
</dbReference>
<feature type="repeat" description="ANK" evidence="12">
    <location>
        <begin position="184"/>
        <end position="218"/>
    </location>
</feature>
<dbReference type="Pfam" id="PF12796">
    <property type="entry name" value="Ank_2"/>
    <property type="match status" value="2"/>
</dbReference>
<keyword evidence="5" id="KW-0800">Toxin</keyword>
<dbReference type="InterPro" id="IPR036770">
    <property type="entry name" value="Ankyrin_rpt-contain_sf"/>
</dbReference>
<protein>
    <recommendedName>
        <fullName evidence="11">Alpha-latrotoxin</fullName>
    </recommendedName>
</protein>
<dbReference type="Gene3D" id="1.25.40.20">
    <property type="entry name" value="Ankyrin repeat-containing domain"/>
    <property type="match status" value="1"/>
</dbReference>
<keyword evidence="7" id="KW-0472">Membrane</keyword>
<evidence type="ECO:0000313" key="13">
    <source>
        <dbReference type="EMBL" id="JAP69592.1"/>
    </source>
</evidence>
<dbReference type="EMBL" id="GEFM01006204">
    <property type="protein sequence ID" value="JAP69592.1"/>
    <property type="molecule type" value="mRNA"/>
</dbReference>
<proteinExistence type="evidence at transcript level"/>
<feature type="repeat" description="ANK" evidence="12">
    <location>
        <begin position="115"/>
        <end position="150"/>
    </location>
</feature>
<evidence type="ECO:0000256" key="8">
    <source>
        <dbReference type="ARBA" id="ARBA00023298"/>
    </source>
</evidence>
<organism evidence="13">
    <name type="scientific">Ixodes ricinus</name>
    <name type="common">Common tick</name>
    <name type="synonym">Acarus ricinus</name>
    <dbReference type="NCBI Taxonomy" id="34613"/>
    <lineage>
        <taxon>Eukaryota</taxon>
        <taxon>Metazoa</taxon>
        <taxon>Ecdysozoa</taxon>
        <taxon>Arthropoda</taxon>
        <taxon>Chelicerata</taxon>
        <taxon>Arachnida</taxon>
        <taxon>Acari</taxon>
        <taxon>Parasitiformes</taxon>
        <taxon>Ixodida</taxon>
        <taxon>Ixodoidea</taxon>
        <taxon>Ixodidae</taxon>
        <taxon>Ixodinae</taxon>
        <taxon>Ixodes</taxon>
    </lineage>
</organism>
<keyword evidence="8" id="KW-1053">Target membrane</keyword>
<evidence type="ECO:0000256" key="12">
    <source>
        <dbReference type="PROSITE-ProRule" id="PRU00023"/>
    </source>
</evidence>
<keyword evidence="4" id="KW-0677">Repeat</keyword>
<dbReference type="PROSITE" id="PS50297">
    <property type="entry name" value="ANK_REP_REGION"/>
    <property type="match status" value="2"/>
</dbReference>
<dbReference type="SUPFAM" id="SSF48403">
    <property type="entry name" value="Ankyrin repeat"/>
    <property type="match status" value="1"/>
</dbReference>
<comment type="subunit">
    <text evidence="10">Homotetramer in membranes.</text>
</comment>
<dbReference type="GO" id="GO:0006887">
    <property type="term" value="P:exocytosis"/>
    <property type="evidence" value="ECO:0007669"/>
    <property type="project" value="UniProtKB-KW"/>
</dbReference>
<name>A0A131XTD2_IXORI</name>
<feature type="non-terminal residue" evidence="13">
    <location>
        <position position="263"/>
    </location>
</feature>
<comment type="similarity">
    <text evidence="9">Belongs to the cationic peptide 01 (latrotoxin) family. 03 (alpha-latrotoxin) subfamily.</text>
</comment>
<feature type="repeat" description="ANK" evidence="12">
    <location>
        <begin position="151"/>
        <end position="183"/>
    </location>
</feature>
<evidence type="ECO:0000256" key="11">
    <source>
        <dbReference type="ARBA" id="ARBA00049811"/>
    </source>
</evidence>
<dbReference type="PANTHER" id="PTHR24198:SF165">
    <property type="entry name" value="ANKYRIN REPEAT-CONTAINING PROTEIN-RELATED"/>
    <property type="match status" value="1"/>
</dbReference>
<reference evidence="13" key="1">
    <citation type="submission" date="2016-02" db="EMBL/GenBank/DDBJ databases">
        <title>RNAseq analyses of the midgut from blood- or serum-fed Ixodes ricinus ticks.</title>
        <authorList>
            <person name="Perner J."/>
            <person name="Provaznik J."/>
            <person name="Schrenkova J."/>
            <person name="Urbanova V."/>
            <person name="Ribeiro J.M."/>
            <person name="Kopacek P."/>
        </authorList>
    </citation>
    <scope>NUCLEOTIDE SEQUENCE</scope>
    <source>
        <tissue evidence="13">Gut</tissue>
    </source>
</reference>
<accession>A0A131XTD2</accession>
<dbReference type="PROSITE" id="PS50088">
    <property type="entry name" value="ANK_REPEAT"/>
    <property type="match status" value="4"/>
</dbReference>
<sequence length="263" mass="28301">MSHCEPYWGRECRFLTALFNDDVSVASSLLEGLDGPQVDPDIRIRIGGDSKPAVCIAVERDHLRLTRLLIKYGCSLNQVGLNGVSVVYTAVLRQNLPMLKLLLESGASVHSVERGGRMALHVAASSHGDNSLEMLELLLAAGSRLDWRDKNGSTPLSLACSAGHCSLATRLVSLGANVRISDDQGNLPLHHACMSRSCCNALVEKLLDAGSPVDQPNKYGLTALSYAILSKADASVVYSLVSRGADPDVRVEWLRKTVLQLAV</sequence>
<comment type="subcellular location">
    <subcellularLocation>
        <location evidence="1">Target cell membrane</location>
    </subcellularLocation>
</comment>
<evidence type="ECO:0000256" key="4">
    <source>
        <dbReference type="ARBA" id="ARBA00022737"/>
    </source>
</evidence>
<evidence type="ECO:0000256" key="7">
    <source>
        <dbReference type="ARBA" id="ARBA00023136"/>
    </source>
</evidence>
<dbReference type="GO" id="GO:0044218">
    <property type="term" value="C:other organism cell membrane"/>
    <property type="evidence" value="ECO:0007669"/>
    <property type="project" value="UniProtKB-KW"/>
</dbReference>
<keyword evidence="3" id="KW-1052">Target cell membrane</keyword>
<feature type="repeat" description="ANK" evidence="12">
    <location>
        <begin position="82"/>
        <end position="114"/>
    </location>
</feature>
<keyword evidence="6 12" id="KW-0040">ANK repeat</keyword>
<evidence type="ECO:0000256" key="2">
    <source>
        <dbReference type="ARBA" id="ARBA00022483"/>
    </source>
</evidence>